<name>A0A5E4R4A0_9NEOP</name>
<dbReference type="Pfam" id="PF12796">
    <property type="entry name" value="Ank_2"/>
    <property type="match status" value="1"/>
</dbReference>
<keyword evidence="2 3" id="KW-0040">ANK repeat</keyword>
<evidence type="ECO:0000313" key="5">
    <source>
        <dbReference type="Proteomes" id="UP000324832"/>
    </source>
</evidence>
<organism evidence="4 5">
    <name type="scientific">Leptidea sinapis</name>
    <dbReference type="NCBI Taxonomy" id="189913"/>
    <lineage>
        <taxon>Eukaryota</taxon>
        <taxon>Metazoa</taxon>
        <taxon>Ecdysozoa</taxon>
        <taxon>Arthropoda</taxon>
        <taxon>Hexapoda</taxon>
        <taxon>Insecta</taxon>
        <taxon>Pterygota</taxon>
        <taxon>Neoptera</taxon>
        <taxon>Endopterygota</taxon>
        <taxon>Lepidoptera</taxon>
        <taxon>Glossata</taxon>
        <taxon>Ditrysia</taxon>
        <taxon>Papilionoidea</taxon>
        <taxon>Pieridae</taxon>
        <taxon>Dismorphiinae</taxon>
        <taxon>Leptidea</taxon>
    </lineage>
</organism>
<proteinExistence type="predicted"/>
<dbReference type="Proteomes" id="UP000324832">
    <property type="component" value="Unassembled WGS sequence"/>
</dbReference>
<evidence type="ECO:0000256" key="1">
    <source>
        <dbReference type="ARBA" id="ARBA00022737"/>
    </source>
</evidence>
<sequence>MDLSPDEENIQGRLLHQIQSNCLESTESMAFKHTNVGGSIEFEAFLWHLTGLLGGGAEVGSKDEHNRTALHAAVLAERSMCLPALCNAGVDVNAVSDESTGGKTALHIAAECGNAENVKALLSAGADLAILTAGGDSAVALAERGRHRHAANLLREAR</sequence>
<evidence type="ECO:0000256" key="2">
    <source>
        <dbReference type="ARBA" id="ARBA00023043"/>
    </source>
</evidence>
<protein>
    <submittedName>
        <fullName evidence="4">Uncharacterized protein</fullName>
    </submittedName>
</protein>
<feature type="non-terminal residue" evidence="4">
    <location>
        <position position="158"/>
    </location>
</feature>
<reference evidence="4 5" key="1">
    <citation type="submission" date="2017-07" db="EMBL/GenBank/DDBJ databases">
        <authorList>
            <person name="Talla V."/>
            <person name="Backstrom N."/>
        </authorList>
    </citation>
    <scope>NUCLEOTIDE SEQUENCE [LARGE SCALE GENOMIC DNA]</scope>
</reference>
<dbReference type="PANTHER" id="PTHR24124">
    <property type="entry name" value="ANKYRIN REPEAT FAMILY A"/>
    <property type="match status" value="1"/>
</dbReference>
<dbReference type="PANTHER" id="PTHR24124:SF14">
    <property type="entry name" value="CHROMOSOME UNDETERMINED SCAFFOLD_25, WHOLE GENOME SHOTGUN SEQUENCE"/>
    <property type="match status" value="1"/>
</dbReference>
<dbReference type="PROSITE" id="PS50297">
    <property type="entry name" value="ANK_REP_REGION"/>
    <property type="match status" value="1"/>
</dbReference>
<keyword evidence="1" id="KW-0677">Repeat</keyword>
<keyword evidence="5" id="KW-1185">Reference proteome</keyword>
<dbReference type="SUPFAM" id="SSF48403">
    <property type="entry name" value="Ankyrin repeat"/>
    <property type="match status" value="1"/>
</dbReference>
<dbReference type="AlphaFoldDB" id="A0A5E4R4A0"/>
<evidence type="ECO:0000313" key="4">
    <source>
        <dbReference type="EMBL" id="VVD05361.1"/>
    </source>
</evidence>
<dbReference type="GO" id="GO:0010468">
    <property type="term" value="P:regulation of gene expression"/>
    <property type="evidence" value="ECO:0007669"/>
    <property type="project" value="TreeGrafter"/>
</dbReference>
<evidence type="ECO:0000256" key="3">
    <source>
        <dbReference type="PROSITE-ProRule" id="PRU00023"/>
    </source>
</evidence>
<dbReference type="Gene3D" id="1.25.40.20">
    <property type="entry name" value="Ankyrin repeat-containing domain"/>
    <property type="match status" value="1"/>
</dbReference>
<feature type="repeat" description="ANK" evidence="3">
    <location>
        <begin position="65"/>
        <end position="97"/>
    </location>
</feature>
<dbReference type="GO" id="GO:0005634">
    <property type="term" value="C:nucleus"/>
    <property type="evidence" value="ECO:0007669"/>
    <property type="project" value="TreeGrafter"/>
</dbReference>
<dbReference type="SMART" id="SM00248">
    <property type="entry name" value="ANK"/>
    <property type="match status" value="2"/>
</dbReference>
<gene>
    <name evidence="4" type="ORF">LSINAPIS_LOCUS14918</name>
</gene>
<dbReference type="EMBL" id="FZQP02006963">
    <property type="protein sequence ID" value="VVD05361.1"/>
    <property type="molecule type" value="Genomic_DNA"/>
</dbReference>
<dbReference type="InterPro" id="IPR036770">
    <property type="entry name" value="Ankyrin_rpt-contain_sf"/>
</dbReference>
<accession>A0A5E4R4A0</accession>
<dbReference type="InterPro" id="IPR002110">
    <property type="entry name" value="Ankyrin_rpt"/>
</dbReference>
<feature type="repeat" description="ANK" evidence="3">
    <location>
        <begin position="101"/>
        <end position="133"/>
    </location>
</feature>
<dbReference type="PROSITE" id="PS50088">
    <property type="entry name" value="ANK_REPEAT"/>
    <property type="match status" value="2"/>
</dbReference>